<comment type="caution">
    <text evidence="1">The sequence shown here is derived from an EMBL/GenBank/DDBJ whole genome shotgun (WGS) entry which is preliminary data.</text>
</comment>
<evidence type="ECO:0000313" key="1">
    <source>
        <dbReference type="EMBL" id="GAG54582.1"/>
    </source>
</evidence>
<dbReference type="InterPro" id="IPR027417">
    <property type="entry name" value="P-loop_NTPase"/>
</dbReference>
<sequence length="90" mass="10205">MATINFAEYYTPHARQLEAHKREEKYMGVGGAMSGGKSRFGCAEMIQLCLDYPGNRVGIFRKNRSVLKRTTMVSFFAICPPDLIAWKRQG</sequence>
<accession>X0Z887</accession>
<proteinExistence type="predicted"/>
<evidence type="ECO:0008006" key="2">
    <source>
        <dbReference type="Google" id="ProtNLM"/>
    </source>
</evidence>
<gene>
    <name evidence="1" type="ORF">S01H4_13282</name>
</gene>
<protein>
    <recommendedName>
        <fullName evidence="2">Phage terminase large subunit N-terminal domain-containing protein</fullName>
    </recommendedName>
</protein>
<reference evidence="1" key="1">
    <citation type="journal article" date="2014" name="Front. Microbiol.">
        <title>High frequency of phylogenetically diverse reductive dehalogenase-homologous genes in deep subseafloor sedimentary metagenomes.</title>
        <authorList>
            <person name="Kawai M."/>
            <person name="Futagami T."/>
            <person name="Toyoda A."/>
            <person name="Takaki Y."/>
            <person name="Nishi S."/>
            <person name="Hori S."/>
            <person name="Arai W."/>
            <person name="Tsubouchi T."/>
            <person name="Morono Y."/>
            <person name="Uchiyama I."/>
            <person name="Ito T."/>
            <person name="Fujiyama A."/>
            <person name="Inagaki F."/>
            <person name="Takami H."/>
        </authorList>
    </citation>
    <scope>NUCLEOTIDE SEQUENCE</scope>
    <source>
        <strain evidence="1">Expedition CK06-06</strain>
    </source>
</reference>
<name>X0Z887_9ZZZZ</name>
<dbReference type="EMBL" id="BART01005859">
    <property type="protein sequence ID" value="GAG54582.1"/>
    <property type="molecule type" value="Genomic_DNA"/>
</dbReference>
<dbReference type="AlphaFoldDB" id="X0Z887"/>
<dbReference type="Gene3D" id="3.40.50.300">
    <property type="entry name" value="P-loop containing nucleotide triphosphate hydrolases"/>
    <property type="match status" value="1"/>
</dbReference>
<organism evidence="1">
    <name type="scientific">marine sediment metagenome</name>
    <dbReference type="NCBI Taxonomy" id="412755"/>
    <lineage>
        <taxon>unclassified sequences</taxon>
        <taxon>metagenomes</taxon>
        <taxon>ecological metagenomes</taxon>
    </lineage>
</organism>